<accession>A0A4R2Q7J3</accession>
<dbReference type="PANTHER" id="PTHR10625:SF10">
    <property type="entry name" value="HISTONE DEACETYLASE HDAC1"/>
    <property type="match status" value="1"/>
</dbReference>
<dbReference type="Gene3D" id="3.40.800.20">
    <property type="entry name" value="Histone deacetylase domain"/>
    <property type="match status" value="1"/>
</dbReference>
<dbReference type="UniPathway" id="UPA00040"/>
<protein>
    <recommendedName>
        <fullName evidence="3">Acetoin utilization protein AcuC</fullName>
    </recommendedName>
</protein>
<keyword evidence="4" id="KW-0006">Acetoin catabolism</keyword>
<evidence type="ECO:0000259" key="6">
    <source>
        <dbReference type="Pfam" id="PF00850"/>
    </source>
</evidence>
<comment type="similarity">
    <text evidence="2">Belongs to the histone deacetylase family.</text>
</comment>
<dbReference type="RefSeq" id="WP_132460145.1">
    <property type="nucleotide sequence ID" value="NZ_SLXP01000001.1"/>
</dbReference>
<dbReference type="PRINTS" id="PR01270">
    <property type="entry name" value="HDASUPER"/>
</dbReference>
<evidence type="ECO:0000313" key="7">
    <source>
        <dbReference type="EMBL" id="TCP43984.1"/>
    </source>
</evidence>
<gene>
    <name evidence="7" type="ORF">EV662_10169</name>
</gene>
<dbReference type="Proteomes" id="UP000294835">
    <property type="component" value="Unassembled WGS sequence"/>
</dbReference>
<name>A0A4R2Q7J3_9RHOB</name>
<dbReference type="Pfam" id="PF00850">
    <property type="entry name" value="Hist_deacetyl"/>
    <property type="match status" value="1"/>
</dbReference>
<dbReference type="InterPro" id="IPR000286">
    <property type="entry name" value="HDACs"/>
</dbReference>
<evidence type="ECO:0000256" key="3">
    <source>
        <dbReference type="ARBA" id="ARBA00020218"/>
    </source>
</evidence>
<dbReference type="GO" id="GO:0040029">
    <property type="term" value="P:epigenetic regulation of gene expression"/>
    <property type="evidence" value="ECO:0007669"/>
    <property type="project" value="TreeGrafter"/>
</dbReference>
<evidence type="ECO:0000256" key="5">
    <source>
        <dbReference type="SAM" id="MobiDB-lite"/>
    </source>
</evidence>
<evidence type="ECO:0000256" key="1">
    <source>
        <dbReference type="ARBA" id="ARBA00005101"/>
    </source>
</evidence>
<feature type="domain" description="Histone deacetylase" evidence="6">
    <location>
        <begin position="20"/>
        <end position="305"/>
    </location>
</feature>
<evidence type="ECO:0000313" key="8">
    <source>
        <dbReference type="Proteomes" id="UP000294835"/>
    </source>
</evidence>
<keyword evidence="8" id="KW-1185">Reference proteome</keyword>
<feature type="region of interest" description="Disordered" evidence="5">
    <location>
        <begin position="330"/>
        <end position="355"/>
    </location>
</feature>
<dbReference type="InterPro" id="IPR023696">
    <property type="entry name" value="Ureohydrolase_dom_sf"/>
</dbReference>
<dbReference type="InterPro" id="IPR003085">
    <property type="entry name" value="AcuC"/>
</dbReference>
<comment type="caution">
    <text evidence="7">The sequence shown here is derived from an EMBL/GenBank/DDBJ whole genome shotgun (WGS) entry which is preliminary data.</text>
</comment>
<evidence type="ECO:0000256" key="4">
    <source>
        <dbReference type="ARBA" id="ARBA00022627"/>
    </source>
</evidence>
<reference evidence="7 8" key="1">
    <citation type="submission" date="2019-03" db="EMBL/GenBank/DDBJ databases">
        <title>Genomic Encyclopedia of Type Strains, Phase IV (KMG-IV): sequencing the most valuable type-strain genomes for metagenomic binning, comparative biology and taxonomic classification.</title>
        <authorList>
            <person name="Goeker M."/>
        </authorList>
    </citation>
    <scope>NUCLEOTIDE SEQUENCE [LARGE SCALE GENOMIC DNA]</scope>
    <source>
        <strain evidence="7 8">DSM 18063</strain>
    </source>
</reference>
<proteinExistence type="inferred from homology"/>
<dbReference type="GO" id="GO:0045150">
    <property type="term" value="P:acetoin catabolic process"/>
    <property type="evidence" value="ECO:0007669"/>
    <property type="project" value="UniProtKB-UniPathway"/>
</dbReference>
<dbReference type="PANTHER" id="PTHR10625">
    <property type="entry name" value="HISTONE DEACETYLASE HDAC1-RELATED"/>
    <property type="match status" value="1"/>
</dbReference>
<dbReference type="AlphaFoldDB" id="A0A4R2Q7J3"/>
<dbReference type="OrthoDB" id="9808367at2"/>
<evidence type="ECO:0000256" key="2">
    <source>
        <dbReference type="ARBA" id="ARBA00005947"/>
    </source>
</evidence>
<dbReference type="InterPro" id="IPR023801">
    <property type="entry name" value="His_deacetylse_dom"/>
</dbReference>
<dbReference type="SUPFAM" id="SSF52768">
    <property type="entry name" value="Arginase/deacetylase"/>
    <property type="match status" value="1"/>
</dbReference>
<comment type="pathway">
    <text evidence="1">Ketone degradation; acetoin degradation.</text>
</comment>
<dbReference type="EMBL" id="SLXP01000001">
    <property type="protein sequence ID" value="TCP43984.1"/>
    <property type="molecule type" value="Genomic_DNA"/>
</dbReference>
<dbReference type="InterPro" id="IPR037138">
    <property type="entry name" value="His_deacetylse_dom_sf"/>
</dbReference>
<organism evidence="7 8">
    <name type="scientific">Rhodovulum marinum</name>
    <dbReference type="NCBI Taxonomy" id="320662"/>
    <lineage>
        <taxon>Bacteria</taxon>
        <taxon>Pseudomonadati</taxon>
        <taxon>Pseudomonadota</taxon>
        <taxon>Alphaproteobacteria</taxon>
        <taxon>Rhodobacterales</taxon>
        <taxon>Paracoccaceae</taxon>
        <taxon>Rhodovulum</taxon>
    </lineage>
</organism>
<dbReference type="GO" id="GO:0004407">
    <property type="term" value="F:histone deacetylase activity"/>
    <property type="evidence" value="ECO:0007669"/>
    <property type="project" value="TreeGrafter"/>
</dbReference>
<dbReference type="CDD" id="cd09994">
    <property type="entry name" value="HDAC_AcuC_like"/>
    <property type="match status" value="1"/>
</dbReference>
<sequence length="371" mass="40246">MTPLFLGAGIYRGSSYGAGHPLAIPRVSTVIDLVRALGWLPASQYRASPRAKPAALTIWHDPDYLAALERAEARQHVTEAERDRFGLGTPANPVFPEMFRRPATGAGGSLLAGELLRSGGVIHHPAGGTHHGLRARANGFCYLNDPVLAILSLRRAGVSRIAYVDIDAHHPDGVETAFRDDPDILMISVHEERRWPFTGALPEVGAGNLFNLPVPRGLNDTEMAAIRDRLILPRVAAHAPGAIVLQCGADAVAEDPLSRLSLSNNALWEVVAALRPLSPRYLVLGGGGYNPWSVARAWAGVWAVLNDFDIPAILPEPGRQVLRALSWPGRQAGRQPPAHWSDTLRDAPRPGPLRPELADRLRRLEQRRPPA</sequence>